<dbReference type="PANTHER" id="PTHR33392:SF6">
    <property type="entry name" value="POLYISOPRENYL-TEICHOIC ACID--PEPTIDOGLYCAN TEICHOIC ACID TRANSFERASE TAGU"/>
    <property type="match status" value="1"/>
</dbReference>
<name>A0A064CHL3_9MYCO</name>
<dbReference type="PANTHER" id="PTHR33392">
    <property type="entry name" value="POLYISOPRENYL-TEICHOIC ACID--PEPTIDOGLYCAN TEICHOIC ACID TRANSFERASE TAGU"/>
    <property type="match status" value="1"/>
</dbReference>
<proteinExistence type="inferred from homology"/>
<dbReference type="Gene3D" id="3.40.630.190">
    <property type="entry name" value="LCP protein"/>
    <property type="match status" value="1"/>
</dbReference>
<feature type="domain" description="LytR/CpsA/Psr regulator C-terminal" evidence="5">
    <location>
        <begin position="535"/>
        <end position="619"/>
    </location>
</feature>
<gene>
    <name evidence="6" type="ORF">Y900_009500</name>
</gene>
<dbReference type="Gene3D" id="3.30.70.2390">
    <property type="match status" value="1"/>
</dbReference>
<dbReference type="Pfam" id="PF03816">
    <property type="entry name" value="LytR_cpsA_psr"/>
    <property type="match status" value="1"/>
</dbReference>
<dbReference type="OrthoDB" id="9782542at2"/>
<evidence type="ECO:0000256" key="2">
    <source>
        <dbReference type="SAM" id="MobiDB-lite"/>
    </source>
</evidence>
<comment type="similarity">
    <text evidence="1">Belongs to the LytR/CpsA/Psr (LCP) family.</text>
</comment>
<feature type="compositionally biased region" description="Acidic residues" evidence="2">
    <location>
        <begin position="76"/>
        <end position="85"/>
    </location>
</feature>
<dbReference type="STRING" id="1440774.Y900_009500"/>
<dbReference type="Pfam" id="PF13399">
    <property type="entry name" value="LytR_C"/>
    <property type="match status" value="1"/>
</dbReference>
<keyword evidence="3" id="KW-0812">Transmembrane</keyword>
<dbReference type="InterPro" id="IPR050922">
    <property type="entry name" value="LytR/CpsA/Psr_CW_biosynth"/>
</dbReference>
<dbReference type="NCBIfam" id="TIGR00350">
    <property type="entry name" value="lytR_cpsA_psr"/>
    <property type="match status" value="1"/>
</dbReference>
<evidence type="ECO:0000313" key="6">
    <source>
        <dbReference type="EMBL" id="KDE99176.1"/>
    </source>
</evidence>
<reference evidence="6" key="1">
    <citation type="submission" date="2014-05" db="EMBL/GenBank/DDBJ databases">
        <title>Genome sequence of Mycobacterium aromaticivorans strain JS19b1T (= DSM 45407T).</title>
        <authorList>
            <person name="Kwak Y."/>
            <person name="Park G.-S."/>
            <person name="Li Q.X."/>
            <person name="Lee S.-E."/>
            <person name="Shin J.-H."/>
        </authorList>
    </citation>
    <scope>NUCLEOTIDE SEQUENCE [LARGE SCALE GENOMIC DNA]</scope>
    <source>
        <strain evidence="6">JS19b1</strain>
    </source>
</reference>
<dbReference type="eggNOG" id="COG1316">
    <property type="taxonomic scope" value="Bacteria"/>
</dbReference>
<sequence>MSDGGNATPGQHRAPDEGDRVTRTPRAAAGAAPWERVTASAPPSGNHTQGVTVADLIAKVSGSRAAIEPARHRAEDDEYEDDVTDLPDLTDLTEPIPVVTAAYADEVPDLEAIRRARGALAADPDPAPASTTTKKAKSRRKPVLLAGRSAAALFAVSALVLTGGAWQWQSTKNNLLRNVAALDTNSRDIIDPNAQFGDENFLIVGVDSRSGANGEMGAGTTQDAGGARSDTVMLVNVPADRKRVVVVSFPRDLAITPAYCQAWDPDTGKYGPVTDKATGQISDDYRYTETKLNSAYAYGGPKCLVKVIQKMSGLSINRFMAVDFAGFAKMVDAVGGVEVCSTTPLKDYELGTVLEKAGRQTLDGHTALNYVRARQVTTELNGDYGRIKRQQLFLSSLLRSIISKDTLFSLTKLNNVVNEFIDDTYVDNVRTKDLVDLGQSLQGVNAGRITFVTVPTTGITDADGNEPPRTHDIRALFDAIINDDPLPGENDTNATTSPMTASQNAIQAAKPGQLEQPAQTTQTELVNAVTTDPQDITVQVSNSTGQDGLGSTAATALKQHGFHVLAPDDYTGAVTATTVMFSAGNEQAAATVAAAFPAAQMERMDGLGETVQVVLGPDFSSVAAPPPSGSAVSVQVSHNSKSTPTALPEDLTVTNAADVTCE</sequence>
<dbReference type="Proteomes" id="UP000022835">
    <property type="component" value="Unassembled WGS sequence"/>
</dbReference>
<feature type="transmembrane region" description="Helical" evidence="3">
    <location>
        <begin position="143"/>
        <end position="168"/>
    </location>
</feature>
<feature type="region of interest" description="Disordered" evidence="2">
    <location>
        <begin position="65"/>
        <end position="90"/>
    </location>
</feature>
<evidence type="ECO:0000259" key="4">
    <source>
        <dbReference type="Pfam" id="PF03816"/>
    </source>
</evidence>
<evidence type="ECO:0000259" key="5">
    <source>
        <dbReference type="Pfam" id="PF13399"/>
    </source>
</evidence>
<dbReference type="AlphaFoldDB" id="A0A064CHL3"/>
<feature type="domain" description="Cell envelope-related transcriptional attenuator" evidence="4">
    <location>
        <begin position="228"/>
        <end position="401"/>
    </location>
</feature>
<keyword evidence="3" id="KW-1133">Transmembrane helix</keyword>
<comment type="caution">
    <text evidence="6">The sequence shown here is derived from an EMBL/GenBank/DDBJ whole genome shotgun (WGS) entry which is preliminary data.</text>
</comment>
<dbReference type="EMBL" id="JALN02000001">
    <property type="protein sequence ID" value="KDE99176.1"/>
    <property type="molecule type" value="Genomic_DNA"/>
</dbReference>
<evidence type="ECO:0000256" key="3">
    <source>
        <dbReference type="SAM" id="Phobius"/>
    </source>
</evidence>
<feature type="region of interest" description="Disordered" evidence="2">
    <location>
        <begin position="1"/>
        <end position="50"/>
    </location>
</feature>
<keyword evidence="3" id="KW-0472">Membrane</keyword>
<feature type="compositionally biased region" description="Polar residues" evidence="2">
    <location>
        <begin position="41"/>
        <end position="50"/>
    </location>
</feature>
<evidence type="ECO:0000313" key="7">
    <source>
        <dbReference type="Proteomes" id="UP000022835"/>
    </source>
</evidence>
<accession>A0A064CHL3</accession>
<organism evidence="6 7">
    <name type="scientific">Mycolicibacterium aromaticivorans JS19b1 = JCM 16368</name>
    <dbReference type="NCBI Taxonomy" id="1440774"/>
    <lineage>
        <taxon>Bacteria</taxon>
        <taxon>Bacillati</taxon>
        <taxon>Actinomycetota</taxon>
        <taxon>Actinomycetes</taxon>
        <taxon>Mycobacteriales</taxon>
        <taxon>Mycobacteriaceae</taxon>
        <taxon>Mycolicibacterium</taxon>
    </lineage>
</organism>
<feature type="region of interest" description="Disordered" evidence="2">
    <location>
        <begin position="120"/>
        <end position="141"/>
    </location>
</feature>
<feature type="compositionally biased region" description="Basic and acidic residues" evidence="2">
    <location>
        <begin position="13"/>
        <end position="22"/>
    </location>
</feature>
<dbReference type="InterPro" id="IPR004474">
    <property type="entry name" value="LytR_CpsA_psr"/>
</dbReference>
<keyword evidence="7" id="KW-1185">Reference proteome</keyword>
<dbReference type="RefSeq" id="WP_036341544.1">
    <property type="nucleotide sequence ID" value="NZ_JALN02000001.1"/>
</dbReference>
<feature type="compositionally biased region" description="Low complexity" evidence="2">
    <location>
        <begin position="120"/>
        <end position="133"/>
    </location>
</feature>
<dbReference type="InterPro" id="IPR027381">
    <property type="entry name" value="LytR/CpsA/Psr_C"/>
</dbReference>
<evidence type="ECO:0000256" key="1">
    <source>
        <dbReference type="ARBA" id="ARBA00006068"/>
    </source>
</evidence>
<protein>
    <submittedName>
        <fullName evidence="6">Transcriptional regulator</fullName>
    </submittedName>
</protein>